<accession>A0AAU8EKJ7</accession>
<sequence>MEEETPIKLVLLKQRPEYLIGKVTELDEEPSLLIESCYEIVDGDLIPFPRFSSQRDMFLTSDTIMSILDPSPEVLEKYKQE</sequence>
<dbReference type="Gene3D" id="2.30.30.100">
    <property type="match status" value="1"/>
</dbReference>
<name>A0AAU8EKJ7_9CAUD</name>
<proteinExistence type="predicted"/>
<dbReference type="InterPro" id="IPR046691">
    <property type="entry name" value="DUF6561"/>
</dbReference>
<organism evidence="1">
    <name type="scientific">Synechococcus phage QB2</name>
    <dbReference type="NCBI Taxonomy" id="3159453"/>
    <lineage>
        <taxon>Viruses</taxon>
        <taxon>Duplodnaviria</taxon>
        <taxon>Heunggongvirae</taxon>
        <taxon>Uroviricota</taxon>
        <taxon>Caudoviricetes</taxon>
        <taxon>Pantevenvirales</taxon>
        <taxon>Kyanoviridae</taxon>
    </lineage>
</organism>
<protein>
    <submittedName>
        <fullName evidence="1">Uncharacterized protein</fullName>
    </submittedName>
</protein>
<evidence type="ECO:0000313" key="1">
    <source>
        <dbReference type="EMBL" id="XCH00369.1"/>
    </source>
</evidence>
<dbReference type="Pfam" id="PF20198">
    <property type="entry name" value="DUF6561"/>
    <property type="match status" value="1"/>
</dbReference>
<reference evidence="1" key="1">
    <citation type="submission" date="2024-05" db="EMBL/GenBank/DDBJ databases">
        <authorList>
            <person name="Su C."/>
        </authorList>
    </citation>
    <scope>NUCLEOTIDE SEQUENCE</scope>
</reference>
<dbReference type="EMBL" id="PP861117">
    <property type="protein sequence ID" value="XCH00369.1"/>
    <property type="molecule type" value="Genomic_DNA"/>
</dbReference>